<keyword evidence="3" id="KW-1185">Reference proteome</keyword>
<comment type="caution">
    <text evidence="2">The sequence shown here is derived from an EMBL/GenBank/DDBJ whole genome shotgun (WGS) entry which is preliminary data.</text>
</comment>
<dbReference type="InterPro" id="IPR013783">
    <property type="entry name" value="Ig-like_fold"/>
</dbReference>
<gene>
    <name evidence="2" type="ORF">DDT56_24350</name>
</gene>
<feature type="domain" description="Bacterial Ig" evidence="1">
    <location>
        <begin position="305"/>
        <end position="342"/>
    </location>
</feature>
<organism evidence="2 3">
    <name type="scientific">Brenneria corticis</name>
    <dbReference type="NCBI Taxonomy" id="2173106"/>
    <lineage>
        <taxon>Bacteria</taxon>
        <taxon>Pseudomonadati</taxon>
        <taxon>Pseudomonadota</taxon>
        <taxon>Gammaproteobacteria</taxon>
        <taxon>Enterobacterales</taxon>
        <taxon>Pectobacteriaceae</taxon>
        <taxon>Brenneria</taxon>
    </lineage>
</organism>
<dbReference type="Pfam" id="PF17936">
    <property type="entry name" value="Big_6"/>
    <property type="match status" value="5"/>
</dbReference>
<name>A0A2U1TIJ7_9GAMM</name>
<feature type="domain" description="Bacterial Ig" evidence="1">
    <location>
        <begin position="134"/>
        <end position="216"/>
    </location>
</feature>
<proteinExistence type="predicted"/>
<feature type="domain" description="Bacterial Ig" evidence="1">
    <location>
        <begin position="219"/>
        <end position="301"/>
    </location>
</feature>
<dbReference type="AlphaFoldDB" id="A0A2U1TIJ7"/>
<protein>
    <recommendedName>
        <fullName evidence="1">Bacterial Ig domain-containing protein</fullName>
    </recommendedName>
</protein>
<dbReference type="Gene3D" id="2.60.40.10">
    <property type="entry name" value="Immunoglobulins"/>
    <property type="match status" value="3"/>
</dbReference>
<dbReference type="EMBL" id="QDKH01000080">
    <property type="protein sequence ID" value="PWC09205.1"/>
    <property type="molecule type" value="Genomic_DNA"/>
</dbReference>
<dbReference type="RefSeq" id="WP_246856882.1">
    <property type="nucleotide sequence ID" value="NZ_KZ819137.1"/>
</dbReference>
<sequence>GSVTVGNDGHFAVPLSPALTNGEAVSAVVSDATGNTSAAATAVASDTTAPSAPADLLVAADGSTVSGTAEAGSTVKITDAAGNELGSVTVGNDGHFAVPLSPPLTNGEAISVVASDVAGNTSAAASVTPPDTSAPSTPADLLVAEDGTAVSGNAGAGSTVKITDAAGNELGSVTVGENGSFTVPLSPSLTNGEAITVVASDAAGNASAAATATAPDTTAPATPADLLVAEDGAAISGNAEAGSTVKITDAAGNELGNATVGNDGHFTVPLSPALTNGEAISAVVSDAVGNASAAASVTAPDTSVPSTPADLLVSEDGSVISGTAEAGSTVKITDAAGNELGS</sequence>
<evidence type="ECO:0000313" key="2">
    <source>
        <dbReference type="EMBL" id="PWC09205.1"/>
    </source>
</evidence>
<evidence type="ECO:0000259" key="1">
    <source>
        <dbReference type="Pfam" id="PF17936"/>
    </source>
</evidence>
<accession>A0A2U1TIJ7</accession>
<reference evidence="2 3" key="1">
    <citation type="submission" date="2018-04" db="EMBL/GenBank/DDBJ databases">
        <title>Brenneria corticis sp.nov.</title>
        <authorList>
            <person name="Li Y."/>
        </authorList>
    </citation>
    <scope>NUCLEOTIDE SEQUENCE [LARGE SCALE GENOMIC DNA]</scope>
    <source>
        <strain evidence="2 3">CFCC 11842</strain>
    </source>
</reference>
<feature type="domain" description="Bacterial Ig" evidence="1">
    <location>
        <begin position="49"/>
        <end position="131"/>
    </location>
</feature>
<evidence type="ECO:0000313" key="3">
    <source>
        <dbReference type="Proteomes" id="UP000296159"/>
    </source>
</evidence>
<feature type="non-terminal residue" evidence="2">
    <location>
        <position position="342"/>
    </location>
</feature>
<feature type="domain" description="Bacterial Ig" evidence="1">
    <location>
        <begin position="1"/>
        <end position="46"/>
    </location>
</feature>
<dbReference type="NCBIfam" id="NF033510">
    <property type="entry name" value="Ca_tandemer"/>
    <property type="match status" value="3"/>
</dbReference>
<feature type="non-terminal residue" evidence="2">
    <location>
        <position position="1"/>
    </location>
</feature>
<dbReference type="Proteomes" id="UP000296159">
    <property type="component" value="Unassembled WGS sequence"/>
</dbReference>
<dbReference type="InterPro" id="IPR041498">
    <property type="entry name" value="Big_6"/>
</dbReference>